<dbReference type="Pfam" id="PF00013">
    <property type="entry name" value="KH_1"/>
    <property type="match status" value="1"/>
</dbReference>
<dbReference type="InterPro" id="IPR027408">
    <property type="entry name" value="PNPase/RNase_PH_dom_sf"/>
</dbReference>
<name>A0A3D8P4E1_9THEO</name>
<dbReference type="Pfam" id="PF01138">
    <property type="entry name" value="RNase_PH"/>
    <property type="match status" value="2"/>
</dbReference>
<evidence type="ECO:0000256" key="7">
    <source>
        <dbReference type="ARBA" id="ARBA00022884"/>
    </source>
</evidence>
<dbReference type="InterPro" id="IPR012340">
    <property type="entry name" value="NA-bd_OB-fold"/>
</dbReference>
<dbReference type="Proteomes" id="UP000256329">
    <property type="component" value="Unassembled WGS sequence"/>
</dbReference>
<dbReference type="PIRSF" id="PIRSF005499">
    <property type="entry name" value="PNPase"/>
    <property type="match status" value="1"/>
</dbReference>
<evidence type="ECO:0000256" key="6">
    <source>
        <dbReference type="ARBA" id="ARBA00022842"/>
    </source>
</evidence>
<comment type="similarity">
    <text evidence="1 8">Belongs to the polyribonucleotide nucleotidyltransferase family.</text>
</comment>
<dbReference type="InterPro" id="IPR036612">
    <property type="entry name" value="KH_dom_type_1_sf"/>
</dbReference>
<evidence type="ECO:0000313" key="11">
    <source>
        <dbReference type="EMBL" id="RDV82522.1"/>
    </source>
</evidence>
<dbReference type="Pfam" id="PF03726">
    <property type="entry name" value="PNPase"/>
    <property type="match status" value="1"/>
</dbReference>
<sequence>MEEQKVLRKEMILAGRPLVLEVGRVARQASSAVLAKYGDTVVLVTATMAPEPREGIDFFPLLVDYEERHYAVGKIPGGFLRREGKPGEKAVLSARLIDRSIRPLFPKKMRNDVHVVATILSVDQDCAPEITAMIGASAALTLSEIPFAGPIGGVIVGLVDGELVLNPTVEQEEKSLLHLVVAGTKEAVVMVECGAKEVPEDKVVEAIEFGHQAVKEIAAFIEALREEALALGLASPKKEFEFPEPPEELREAVKAVAEPALREAYRWYASARLDKKARESHTENLRNELVAKLLEQYPEEEATIKELIAEIERQVVRELIAKERIRADGRGFKDIRPLSVEVGLLPRTHGSALFTRGQTQVLSVVTLGAVGDEQILDDLDLEESKRFMHHYNFPPFSTGEVRPIRSPGRREIGHGALVERALEAVIPDEDTFPYTIRVVSEVLESNGSTSMASVCASSLALMDAGVPIKAPVAGIAMGLIKEEDEFIVLTDIQGLEDHLGDMDFKVAGTEAGITALQMDIKIAGVTKEILATALAQAREARLYILEVMRRALPGPRPELSPYAPRVLSLVINPDKIRDVIGPGGKTIRKIIELTGVEIDVEDDGRIYITAPSESAGQQALEIIKNLTAEVAVGQVYLGRVTRVTDFGCFVEIIPGVLGLPGKEGLVHISQMAPLKGKRIEEAVKEGDQVLVKVIGYDSQGRLRLSQKEALRMLAEKGGKRVERASPPRTRHRSSPK</sequence>
<dbReference type="FunFam" id="3.30.1370.10:FF:000001">
    <property type="entry name" value="Polyribonucleotide nucleotidyltransferase"/>
    <property type="match status" value="1"/>
</dbReference>
<dbReference type="FunFam" id="3.30.230.70:FF:000001">
    <property type="entry name" value="Polyribonucleotide nucleotidyltransferase"/>
    <property type="match status" value="1"/>
</dbReference>
<dbReference type="Gene3D" id="3.30.1370.10">
    <property type="entry name" value="K Homology domain, type 1"/>
    <property type="match status" value="1"/>
</dbReference>
<dbReference type="Gene3D" id="3.30.230.70">
    <property type="entry name" value="GHMP Kinase, N-terminal domain"/>
    <property type="match status" value="2"/>
</dbReference>
<feature type="binding site" evidence="8">
    <location>
        <position position="497"/>
    </location>
    <ligand>
        <name>Mg(2+)</name>
        <dbReference type="ChEBI" id="CHEBI:18420"/>
    </ligand>
</feature>
<dbReference type="FunFam" id="3.30.230.70:FF:000002">
    <property type="entry name" value="Polyribonucleotide nucleotidyltransferase"/>
    <property type="match status" value="1"/>
</dbReference>
<comment type="caution">
    <text evidence="11">The sequence shown here is derived from an EMBL/GenBank/DDBJ whole genome shotgun (WGS) entry which is preliminary data.</text>
</comment>
<dbReference type="SUPFAM" id="SSF46915">
    <property type="entry name" value="Polynucleotide phosphorylase/guanosine pentaphosphate synthase (PNPase/GPSI), domain 3"/>
    <property type="match status" value="1"/>
</dbReference>
<reference evidence="11 12" key="1">
    <citation type="submission" date="2018-08" db="EMBL/GenBank/DDBJ databases">
        <title>Form III RuBisCO-mediated autotrophy in Thermodesulfobium bacteria.</title>
        <authorList>
            <person name="Toshchakov S.V."/>
            <person name="Kublanov I.V."/>
            <person name="Frolov E."/>
            <person name="Bonch-Osmolovskaya E.A."/>
            <person name="Tourova T.P."/>
            <person name="Chernych N.A."/>
            <person name="Lebedinsky A.V."/>
        </authorList>
    </citation>
    <scope>NUCLEOTIDE SEQUENCE [LARGE SCALE GENOMIC DNA]</scope>
    <source>
        <strain evidence="11 12">SR</strain>
    </source>
</reference>
<dbReference type="NCBIfam" id="NF008805">
    <property type="entry name" value="PRK11824.1"/>
    <property type="match status" value="1"/>
</dbReference>
<comment type="function">
    <text evidence="8">Involved in mRNA degradation. Catalyzes the phosphorolysis of single-stranded polyribonucleotides processively in the 3'- to 5'-direction.</text>
</comment>
<protein>
    <recommendedName>
        <fullName evidence="8">Polyribonucleotide nucleotidyltransferase</fullName>
        <ecNumber evidence="8">2.7.7.8</ecNumber>
    </recommendedName>
    <alternativeName>
        <fullName evidence="8">Polynucleotide phosphorylase</fullName>
        <shortName evidence="8">PNPase</shortName>
    </alternativeName>
</protein>
<dbReference type="CDD" id="cd11363">
    <property type="entry name" value="RNase_PH_PNPase_1"/>
    <property type="match status" value="1"/>
</dbReference>
<dbReference type="GO" id="GO:0006402">
    <property type="term" value="P:mRNA catabolic process"/>
    <property type="evidence" value="ECO:0007669"/>
    <property type="project" value="UniProtKB-UniRule"/>
</dbReference>
<organism evidence="11 12">
    <name type="scientific">Ammonifex thiophilus</name>
    <dbReference type="NCBI Taxonomy" id="444093"/>
    <lineage>
        <taxon>Bacteria</taxon>
        <taxon>Bacillati</taxon>
        <taxon>Bacillota</taxon>
        <taxon>Clostridia</taxon>
        <taxon>Thermoanaerobacterales</taxon>
        <taxon>Thermoanaerobacteraceae</taxon>
        <taxon>Ammonifex</taxon>
    </lineage>
</organism>
<dbReference type="SUPFAM" id="SSF54791">
    <property type="entry name" value="Eukaryotic type KH-domain (KH-domain type I)"/>
    <property type="match status" value="1"/>
</dbReference>
<comment type="catalytic activity">
    <reaction evidence="8">
        <text>RNA(n+1) + phosphate = RNA(n) + a ribonucleoside 5'-diphosphate</text>
        <dbReference type="Rhea" id="RHEA:22096"/>
        <dbReference type="Rhea" id="RHEA-COMP:14527"/>
        <dbReference type="Rhea" id="RHEA-COMP:17342"/>
        <dbReference type="ChEBI" id="CHEBI:43474"/>
        <dbReference type="ChEBI" id="CHEBI:57930"/>
        <dbReference type="ChEBI" id="CHEBI:140395"/>
        <dbReference type="EC" id="2.7.7.8"/>
    </reaction>
</comment>
<dbReference type="GO" id="GO:0003723">
    <property type="term" value="F:RNA binding"/>
    <property type="evidence" value="ECO:0007669"/>
    <property type="project" value="UniProtKB-UniRule"/>
</dbReference>
<evidence type="ECO:0000259" key="10">
    <source>
        <dbReference type="PROSITE" id="PS50126"/>
    </source>
</evidence>
<dbReference type="InterPro" id="IPR015848">
    <property type="entry name" value="PNPase_PH_RNA-bd_bac/org-type"/>
</dbReference>
<dbReference type="AlphaFoldDB" id="A0A3D8P4E1"/>
<dbReference type="Gene3D" id="2.40.50.140">
    <property type="entry name" value="Nucleic acid-binding proteins"/>
    <property type="match status" value="1"/>
</dbReference>
<evidence type="ECO:0000313" key="12">
    <source>
        <dbReference type="Proteomes" id="UP000256329"/>
    </source>
</evidence>
<dbReference type="SMART" id="SM00322">
    <property type="entry name" value="KH"/>
    <property type="match status" value="1"/>
</dbReference>
<dbReference type="RefSeq" id="WP_115792812.1">
    <property type="nucleotide sequence ID" value="NZ_QSLN01000009.1"/>
</dbReference>
<dbReference type="InterPro" id="IPR036345">
    <property type="entry name" value="ExoRNase_PH_dom2_sf"/>
</dbReference>
<dbReference type="GO" id="GO:0004654">
    <property type="term" value="F:polyribonucleotide nucleotidyltransferase activity"/>
    <property type="evidence" value="ECO:0007669"/>
    <property type="project" value="UniProtKB-UniRule"/>
</dbReference>
<dbReference type="GO" id="GO:0005829">
    <property type="term" value="C:cytosol"/>
    <property type="evidence" value="ECO:0007669"/>
    <property type="project" value="TreeGrafter"/>
</dbReference>
<dbReference type="InterPro" id="IPR036456">
    <property type="entry name" value="PNPase_PH_RNA-bd_sf"/>
</dbReference>
<dbReference type="CDD" id="cd11364">
    <property type="entry name" value="RNase_PH_PNPase_2"/>
    <property type="match status" value="1"/>
</dbReference>
<feature type="compositionally biased region" description="Basic and acidic residues" evidence="9">
    <location>
        <begin position="715"/>
        <end position="725"/>
    </location>
</feature>
<dbReference type="CDD" id="cd02393">
    <property type="entry name" value="KH-I_PNPase"/>
    <property type="match status" value="1"/>
</dbReference>
<dbReference type="InterPro" id="IPR020568">
    <property type="entry name" value="Ribosomal_Su5_D2-typ_SF"/>
</dbReference>
<evidence type="ECO:0000256" key="2">
    <source>
        <dbReference type="ARBA" id="ARBA00022490"/>
    </source>
</evidence>
<evidence type="ECO:0000256" key="4">
    <source>
        <dbReference type="ARBA" id="ARBA00022695"/>
    </source>
</evidence>
<evidence type="ECO:0000256" key="5">
    <source>
        <dbReference type="ARBA" id="ARBA00022723"/>
    </source>
</evidence>
<dbReference type="Pfam" id="PF03725">
    <property type="entry name" value="RNase_PH_C"/>
    <property type="match status" value="1"/>
</dbReference>
<feature type="binding site" evidence="8">
    <location>
        <position position="503"/>
    </location>
    <ligand>
        <name>Mg(2+)</name>
        <dbReference type="ChEBI" id="CHEBI:18420"/>
    </ligand>
</feature>
<keyword evidence="3 8" id="KW-0808">Transferase</keyword>
<keyword evidence="2 8" id="KW-0963">Cytoplasm</keyword>
<accession>A0A3D8P4E1</accession>
<dbReference type="InterPro" id="IPR004088">
    <property type="entry name" value="KH_dom_type_1"/>
</dbReference>
<evidence type="ECO:0000256" key="1">
    <source>
        <dbReference type="ARBA" id="ARBA00007404"/>
    </source>
</evidence>
<dbReference type="GO" id="GO:0000287">
    <property type="term" value="F:magnesium ion binding"/>
    <property type="evidence" value="ECO:0007669"/>
    <property type="project" value="UniProtKB-UniRule"/>
</dbReference>
<keyword evidence="7 8" id="KW-0694">RNA-binding</keyword>
<dbReference type="OrthoDB" id="9804305at2"/>
<keyword evidence="4 8" id="KW-0548">Nucleotidyltransferase</keyword>
<feature type="domain" description="S1 motif" evidence="10">
    <location>
        <begin position="633"/>
        <end position="707"/>
    </location>
</feature>
<dbReference type="InterPro" id="IPR012162">
    <property type="entry name" value="PNPase"/>
</dbReference>
<dbReference type="GO" id="GO:0000175">
    <property type="term" value="F:3'-5'-RNA exonuclease activity"/>
    <property type="evidence" value="ECO:0007669"/>
    <property type="project" value="TreeGrafter"/>
</dbReference>
<dbReference type="SUPFAM" id="SSF55666">
    <property type="entry name" value="Ribonuclease PH domain 2-like"/>
    <property type="match status" value="2"/>
</dbReference>
<dbReference type="InterPro" id="IPR001247">
    <property type="entry name" value="ExoRNase_PH_dom1"/>
</dbReference>
<dbReference type="SMART" id="SM00316">
    <property type="entry name" value="S1"/>
    <property type="match status" value="1"/>
</dbReference>
<dbReference type="InterPro" id="IPR015847">
    <property type="entry name" value="ExoRNase_PH_dom2"/>
</dbReference>
<dbReference type="EC" id="2.7.7.8" evidence="8"/>
<keyword evidence="5 8" id="KW-0479">Metal-binding</keyword>
<feature type="region of interest" description="Disordered" evidence="9">
    <location>
        <begin position="715"/>
        <end position="736"/>
    </location>
</feature>
<dbReference type="PANTHER" id="PTHR11252:SF0">
    <property type="entry name" value="POLYRIBONUCLEOTIDE NUCLEOTIDYLTRANSFERASE 1, MITOCHONDRIAL"/>
    <property type="match status" value="1"/>
</dbReference>
<dbReference type="NCBIfam" id="TIGR03591">
    <property type="entry name" value="polynuc_phos"/>
    <property type="match status" value="1"/>
</dbReference>
<keyword evidence="12" id="KW-1185">Reference proteome</keyword>
<dbReference type="EMBL" id="QSLN01000009">
    <property type="protein sequence ID" value="RDV82522.1"/>
    <property type="molecule type" value="Genomic_DNA"/>
</dbReference>
<dbReference type="GO" id="GO:0006396">
    <property type="term" value="P:RNA processing"/>
    <property type="evidence" value="ECO:0007669"/>
    <property type="project" value="InterPro"/>
</dbReference>
<dbReference type="PROSITE" id="PS50126">
    <property type="entry name" value="S1"/>
    <property type="match status" value="1"/>
</dbReference>
<keyword evidence="6 8" id="KW-0460">Magnesium</keyword>
<dbReference type="PROSITE" id="PS50084">
    <property type="entry name" value="KH_TYPE_1"/>
    <property type="match status" value="1"/>
</dbReference>
<comment type="cofactor">
    <cofactor evidence="8">
        <name>Mg(2+)</name>
        <dbReference type="ChEBI" id="CHEBI:18420"/>
    </cofactor>
</comment>
<dbReference type="InterPro" id="IPR003029">
    <property type="entry name" value="S1_domain"/>
</dbReference>
<dbReference type="SUPFAM" id="SSF50249">
    <property type="entry name" value="Nucleic acid-binding proteins"/>
    <property type="match status" value="1"/>
</dbReference>
<gene>
    <name evidence="8" type="primary">pnp</name>
    <name evidence="11" type="ORF">DXX99_07155</name>
</gene>
<dbReference type="InterPro" id="IPR004087">
    <property type="entry name" value="KH_dom"/>
</dbReference>
<dbReference type="PANTHER" id="PTHR11252">
    <property type="entry name" value="POLYRIBONUCLEOTIDE NUCLEOTIDYLTRANSFERASE"/>
    <property type="match status" value="1"/>
</dbReference>
<dbReference type="HAMAP" id="MF_01595">
    <property type="entry name" value="PNPase"/>
    <property type="match status" value="1"/>
</dbReference>
<evidence type="ECO:0000256" key="3">
    <source>
        <dbReference type="ARBA" id="ARBA00022679"/>
    </source>
</evidence>
<proteinExistence type="inferred from homology"/>
<evidence type="ECO:0000256" key="8">
    <source>
        <dbReference type="HAMAP-Rule" id="MF_01595"/>
    </source>
</evidence>
<dbReference type="SUPFAM" id="SSF54211">
    <property type="entry name" value="Ribosomal protein S5 domain 2-like"/>
    <property type="match status" value="2"/>
</dbReference>
<dbReference type="Pfam" id="PF00575">
    <property type="entry name" value="S1"/>
    <property type="match status" value="1"/>
</dbReference>
<comment type="subcellular location">
    <subcellularLocation>
        <location evidence="8">Cytoplasm</location>
    </subcellularLocation>
</comment>
<evidence type="ECO:0000256" key="9">
    <source>
        <dbReference type="SAM" id="MobiDB-lite"/>
    </source>
</evidence>